<keyword evidence="1" id="KW-0732">Signal</keyword>
<keyword evidence="3" id="KW-1185">Reference proteome</keyword>
<sequence length="42" mass="4829">MLLKWGIWIAFATAIQRAELLFFPENIAVVKVFCCLCVIELD</sequence>
<comment type="caution">
    <text evidence="2">The sequence shown here is derived from an EMBL/GenBank/DDBJ whole genome shotgun (WGS) entry which is preliminary data.</text>
</comment>
<reference evidence="2 3" key="1">
    <citation type="submission" date="2016-03" db="EMBL/GenBank/DDBJ databases">
        <title>EvidentialGene: Evidence-directed Construction of Genes on Genomes.</title>
        <authorList>
            <person name="Gilbert D.G."/>
            <person name="Choi J.-H."/>
            <person name="Mockaitis K."/>
            <person name="Colbourne J."/>
            <person name="Pfrender M."/>
        </authorList>
    </citation>
    <scope>NUCLEOTIDE SEQUENCE [LARGE SCALE GENOMIC DNA]</scope>
    <source>
        <strain evidence="2 3">Xinb3</strain>
        <tissue evidence="2">Complete organism</tissue>
    </source>
</reference>
<accession>A0A164X547</accession>
<evidence type="ECO:0000313" key="3">
    <source>
        <dbReference type="Proteomes" id="UP000076858"/>
    </source>
</evidence>
<dbReference type="EMBL" id="LRGB01001011">
    <property type="protein sequence ID" value="KZS13881.1"/>
    <property type="molecule type" value="Genomic_DNA"/>
</dbReference>
<name>A0A164X547_9CRUS</name>
<organism evidence="2 3">
    <name type="scientific">Daphnia magna</name>
    <dbReference type="NCBI Taxonomy" id="35525"/>
    <lineage>
        <taxon>Eukaryota</taxon>
        <taxon>Metazoa</taxon>
        <taxon>Ecdysozoa</taxon>
        <taxon>Arthropoda</taxon>
        <taxon>Crustacea</taxon>
        <taxon>Branchiopoda</taxon>
        <taxon>Diplostraca</taxon>
        <taxon>Cladocera</taxon>
        <taxon>Anomopoda</taxon>
        <taxon>Daphniidae</taxon>
        <taxon>Daphnia</taxon>
    </lineage>
</organism>
<gene>
    <name evidence="2" type="ORF">APZ42_020892</name>
</gene>
<evidence type="ECO:0000256" key="1">
    <source>
        <dbReference type="SAM" id="SignalP"/>
    </source>
</evidence>
<protein>
    <submittedName>
        <fullName evidence="2">Uncharacterized protein</fullName>
    </submittedName>
</protein>
<dbReference type="AlphaFoldDB" id="A0A164X547"/>
<evidence type="ECO:0000313" key="2">
    <source>
        <dbReference type="EMBL" id="KZS13881.1"/>
    </source>
</evidence>
<proteinExistence type="predicted"/>
<feature type="chain" id="PRO_5007854244" evidence="1">
    <location>
        <begin position="19"/>
        <end position="42"/>
    </location>
</feature>
<feature type="signal peptide" evidence="1">
    <location>
        <begin position="1"/>
        <end position="18"/>
    </location>
</feature>
<dbReference type="Proteomes" id="UP000076858">
    <property type="component" value="Unassembled WGS sequence"/>
</dbReference>